<dbReference type="OrthoDB" id="7375296at2"/>
<keyword evidence="2" id="KW-0812">Transmembrane</keyword>
<keyword evidence="4" id="KW-1185">Reference proteome</keyword>
<feature type="region of interest" description="Disordered" evidence="1">
    <location>
        <begin position="1"/>
        <end position="30"/>
    </location>
</feature>
<evidence type="ECO:0000313" key="4">
    <source>
        <dbReference type="Proteomes" id="UP000198914"/>
    </source>
</evidence>
<name>A0A1H3Q9P0_9RHOB</name>
<keyword evidence="2" id="KW-0472">Membrane</keyword>
<gene>
    <name evidence="3" type="ORF">SAMN05444004_10645</name>
</gene>
<keyword evidence="2" id="KW-1133">Transmembrane helix</keyword>
<dbReference type="Pfam" id="PF10112">
    <property type="entry name" value="Halogen_Hydrol"/>
    <property type="match status" value="1"/>
</dbReference>
<sequence>MGQRFGGEFSPQGKSAVPGKGTPPPAQLKSPLRGQARTTILMALAVIPVFASFFSDGALGLAGGIAAGAAIFSGALLTREGLKAEAAWAERRIARRPAIPRKIFGAIVVGVGVMLAAGIGPAGAIYGLVAAALHIASFGLDPMSDKGMEGIDAFQTERVARSIEEAEKHLSAMNDAVLRARDREALTRVEALSGKARAMFRTVEDDPRDLSSARKFLGVYLMGARDATVKFADLYAANRDPAVKADYFKLIDDLERGFDAKRETLLVSDRTDLDVEIEVLRDRLKADGLSTGE</sequence>
<dbReference type="Proteomes" id="UP000198914">
    <property type="component" value="Unassembled WGS sequence"/>
</dbReference>
<dbReference type="InterPro" id="IPR018770">
    <property type="entry name" value="ChloroindolylP_hydrolase"/>
</dbReference>
<feature type="transmembrane region" description="Helical" evidence="2">
    <location>
        <begin position="60"/>
        <end position="78"/>
    </location>
</feature>
<evidence type="ECO:0000256" key="1">
    <source>
        <dbReference type="SAM" id="MobiDB-lite"/>
    </source>
</evidence>
<evidence type="ECO:0000256" key="2">
    <source>
        <dbReference type="SAM" id="Phobius"/>
    </source>
</evidence>
<dbReference type="RefSeq" id="WP_092644988.1">
    <property type="nucleotide sequence ID" value="NZ_FNPX01000006.1"/>
</dbReference>
<proteinExistence type="predicted"/>
<dbReference type="EMBL" id="FNPX01000006">
    <property type="protein sequence ID" value="SDZ10254.1"/>
    <property type="molecule type" value="Genomic_DNA"/>
</dbReference>
<dbReference type="STRING" id="1244108.SAMN05444004_10645"/>
<evidence type="ECO:0000313" key="3">
    <source>
        <dbReference type="EMBL" id="SDZ10254.1"/>
    </source>
</evidence>
<organism evidence="3 4">
    <name type="scientific">Jannaschia faecimaris</name>
    <dbReference type="NCBI Taxonomy" id="1244108"/>
    <lineage>
        <taxon>Bacteria</taxon>
        <taxon>Pseudomonadati</taxon>
        <taxon>Pseudomonadota</taxon>
        <taxon>Alphaproteobacteria</taxon>
        <taxon>Rhodobacterales</taxon>
        <taxon>Roseobacteraceae</taxon>
        <taxon>Jannaschia</taxon>
    </lineage>
</organism>
<feature type="transmembrane region" description="Helical" evidence="2">
    <location>
        <begin position="36"/>
        <end position="54"/>
    </location>
</feature>
<accession>A0A1H3Q9P0</accession>
<dbReference type="AlphaFoldDB" id="A0A1H3Q9P0"/>
<protein>
    <submittedName>
        <fullName evidence="3">5-bromo-4-chloroindolyl phosphate hydrolysis protein</fullName>
    </submittedName>
</protein>
<reference evidence="4" key="1">
    <citation type="submission" date="2016-10" db="EMBL/GenBank/DDBJ databases">
        <authorList>
            <person name="Varghese N."/>
            <person name="Submissions S."/>
        </authorList>
    </citation>
    <scope>NUCLEOTIDE SEQUENCE [LARGE SCALE GENOMIC DNA]</scope>
    <source>
        <strain evidence="4">DSM 100420</strain>
    </source>
</reference>
<feature type="transmembrane region" description="Helical" evidence="2">
    <location>
        <begin position="99"/>
        <end position="117"/>
    </location>
</feature>